<dbReference type="EMBL" id="QDEB01104346">
    <property type="protein sequence ID" value="RZC14263.1"/>
    <property type="molecule type" value="Genomic_DNA"/>
</dbReference>
<name>A0A482VFM0_ASBVE</name>
<sequence length="546" mass="62974">MSQSDGGEVPEFLKCTVISCSNYIEKELNPHNKEYVFFPFPSDRAITKIWKEKCGVAAHHEVRNSKVCSEHFKLCDFSDGTRTALKEDAVPKENLGWMFGMPEVKLFETPKFESVKEAVDTNDRLVQRLEKLTAQQKPLREKIDLYEKKIGNVKNEIGRLKNLIAKIPVRRKNGKVEANLISKVFSQAQINMLVGKRKVVWSYDDMAMAFTLRHIGNKECYLYLKDTLNMPLPSLSNAMSCIVYGCSNNNFATADPSVHYYVFPKHPVIAQQWVDACGWQADQIDINIARICSIHFDENSYTTEIKMIDYITCYTKVLKYDAVPTLYLPSTTQIVIKESETTPPEELREMIVFAVPTEENIEPVAKEYIELQVQPAAPDVDMERYKHVKTKEQLAAVESSNKSLREKVMVMEENLKNLKLILAKQMQTYKEKDLELSKTHHEYLKTKRSFLSLHDQRMLLSRVFSESQIKILSGKKKIYWTDDDMAVGYTVRHLSNKRCYTYLTKKLNIPLPAVSSIKRWMTLKIPVKKSLNATSDDKKDDEDESE</sequence>
<dbReference type="Gene3D" id="6.20.210.20">
    <property type="entry name" value="THAP domain"/>
    <property type="match status" value="1"/>
</dbReference>
<dbReference type="InterPro" id="IPR026516">
    <property type="entry name" value="THAP1/10"/>
</dbReference>
<keyword evidence="2 5" id="KW-0863">Zinc-finger</keyword>
<keyword evidence="1" id="KW-0479">Metal-binding</keyword>
<feature type="domain" description="THAP-type" evidence="7">
    <location>
        <begin position="232"/>
        <end position="327"/>
    </location>
</feature>
<dbReference type="InterPro" id="IPR038441">
    <property type="entry name" value="THAP_Znf_sf"/>
</dbReference>
<evidence type="ECO:0000259" key="7">
    <source>
        <dbReference type="PROSITE" id="PS50950"/>
    </source>
</evidence>
<accession>A0A482VFM0</accession>
<dbReference type="PANTHER" id="PTHR46600">
    <property type="entry name" value="THAP DOMAIN-CONTAINING"/>
    <property type="match status" value="1"/>
</dbReference>
<proteinExistence type="predicted"/>
<evidence type="ECO:0000256" key="1">
    <source>
        <dbReference type="ARBA" id="ARBA00022723"/>
    </source>
</evidence>
<dbReference type="PANTHER" id="PTHR46600:SF11">
    <property type="entry name" value="THAP DOMAIN-CONTAINING PROTEIN 10"/>
    <property type="match status" value="1"/>
</dbReference>
<protein>
    <submittedName>
        <fullName evidence="8">THAP and/or Tnp P element domain containing protein</fullName>
    </submittedName>
</protein>
<dbReference type="SUPFAM" id="SSF57716">
    <property type="entry name" value="Glucocorticoid receptor-like (DNA-binding domain)"/>
    <property type="match status" value="2"/>
</dbReference>
<evidence type="ECO:0000256" key="6">
    <source>
        <dbReference type="SAM" id="Coils"/>
    </source>
</evidence>
<keyword evidence="3" id="KW-0862">Zinc</keyword>
<dbReference type="InterPro" id="IPR006612">
    <property type="entry name" value="THAP_Znf"/>
</dbReference>
<evidence type="ECO:0000256" key="3">
    <source>
        <dbReference type="ARBA" id="ARBA00022833"/>
    </source>
</evidence>
<feature type="domain" description="THAP-type" evidence="7">
    <location>
        <begin position="9"/>
        <end position="94"/>
    </location>
</feature>
<gene>
    <name evidence="8" type="ORF">BDFB_008424</name>
</gene>
<keyword evidence="6" id="KW-0175">Coiled coil</keyword>
<feature type="coiled-coil region" evidence="6">
    <location>
        <begin position="387"/>
        <end position="421"/>
    </location>
</feature>
<feature type="coiled-coil region" evidence="6">
    <location>
        <begin position="115"/>
        <end position="163"/>
    </location>
</feature>
<dbReference type="SMART" id="SM00692">
    <property type="entry name" value="DM3"/>
    <property type="match status" value="2"/>
</dbReference>
<evidence type="ECO:0000313" key="9">
    <source>
        <dbReference type="Proteomes" id="UP000292052"/>
    </source>
</evidence>
<keyword evidence="9" id="KW-1185">Reference proteome</keyword>
<dbReference type="PROSITE" id="PS50950">
    <property type="entry name" value="ZF_THAP"/>
    <property type="match status" value="2"/>
</dbReference>
<evidence type="ECO:0000313" key="8">
    <source>
        <dbReference type="EMBL" id="RZC14263.1"/>
    </source>
</evidence>
<dbReference type="SMART" id="SM00980">
    <property type="entry name" value="THAP"/>
    <property type="match status" value="2"/>
</dbReference>
<comment type="caution">
    <text evidence="8">The sequence shown here is derived from an EMBL/GenBank/DDBJ whole genome shotgun (WGS) entry which is preliminary data.</text>
</comment>
<evidence type="ECO:0000256" key="4">
    <source>
        <dbReference type="ARBA" id="ARBA00023125"/>
    </source>
</evidence>
<reference evidence="8 9" key="1">
    <citation type="submission" date="2017-03" db="EMBL/GenBank/DDBJ databases">
        <title>Genome of the blue death feigning beetle - Asbolus verrucosus.</title>
        <authorList>
            <person name="Rider S.D."/>
        </authorList>
    </citation>
    <scope>NUCLEOTIDE SEQUENCE [LARGE SCALE GENOMIC DNA]</scope>
    <source>
        <strain evidence="8">Butters</strain>
        <tissue evidence="8">Head and leg muscle</tissue>
    </source>
</reference>
<evidence type="ECO:0000256" key="2">
    <source>
        <dbReference type="ARBA" id="ARBA00022771"/>
    </source>
</evidence>
<dbReference type="Pfam" id="PF05485">
    <property type="entry name" value="THAP"/>
    <property type="match status" value="2"/>
</dbReference>
<organism evidence="8 9">
    <name type="scientific">Asbolus verrucosus</name>
    <name type="common">Desert ironclad beetle</name>
    <dbReference type="NCBI Taxonomy" id="1661398"/>
    <lineage>
        <taxon>Eukaryota</taxon>
        <taxon>Metazoa</taxon>
        <taxon>Ecdysozoa</taxon>
        <taxon>Arthropoda</taxon>
        <taxon>Hexapoda</taxon>
        <taxon>Insecta</taxon>
        <taxon>Pterygota</taxon>
        <taxon>Neoptera</taxon>
        <taxon>Endopterygota</taxon>
        <taxon>Coleoptera</taxon>
        <taxon>Polyphaga</taxon>
        <taxon>Cucujiformia</taxon>
        <taxon>Tenebrionidae</taxon>
        <taxon>Pimeliinae</taxon>
        <taxon>Asbolus</taxon>
    </lineage>
</organism>
<dbReference type="Proteomes" id="UP000292052">
    <property type="component" value="Unassembled WGS sequence"/>
</dbReference>
<dbReference type="AlphaFoldDB" id="A0A482VFM0"/>
<dbReference type="GO" id="GO:0043565">
    <property type="term" value="F:sequence-specific DNA binding"/>
    <property type="evidence" value="ECO:0007669"/>
    <property type="project" value="InterPro"/>
</dbReference>
<keyword evidence="4 5" id="KW-0238">DNA-binding</keyword>
<dbReference type="OrthoDB" id="7331812at2759"/>
<dbReference type="GO" id="GO:0008270">
    <property type="term" value="F:zinc ion binding"/>
    <property type="evidence" value="ECO:0007669"/>
    <property type="project" value="UniProtKB-KW"/>
</dbReference>
<evidence type="ECO:0000256" key="5">
    <source>
        <dbReference type="PROSITE-ProRule" id="PRU00309"/>
    </source>
</evidence>